<evidence type="ECO:0000256" key="1">
    <source>
        <dbReference type="SAM" id="MobiDB-lite"/>
    </source>
</evidence>
<gene>
    <name evidence="2" type="ORF">BO87DRAFT_299323</name>
</gene>
<feature type="region of interest" description="Disordered" evidence="1">
    <location>
        <begin position="41"/>
        <end position="62"/>
    </location>
</feature>
<evidence type="ECO:0000313" key="3">
    <source>
        <dbReference type="Proteomes" id="UP000247647"/>
    </source>
</evidence>
<dbReference type="OrthoDB" id="10596890at2759"/>
<dbReference type="Proteomes" id="UP000247647">
    <property type="component" value="Unassembled WGS sequence"/>
</dbReference>
<sequence length="269" mass="30256">MAQCTRPFRDMYNMVLKTPLLLSFVGSDNVISGFVPKDDKDSERWHPTVRDGSAQRDHGKHRVGQSLRPSFRIRGAKHPPLVTLFLHLDDNNHILWFRLTRILLLQIGYQQYALHSRDYSILKLWNLQKTQIVAAPSTSLLIANPPAVPIVSSARMTCLTNEILGSTLNPDWDDDSQQIAYAVSLHPCLPHANPGRWVPSIMDSISPDYNLTDSCGFELHYHAVSGYGSGTPALDRTFLYLPANDNARRPINSRNSGERATEIVSCHVF</sequence>
<accession>A0A318YVT1</accession>
<organism evidence="2 3">
    <name type="scientific">Aspergillus neoniger (strain CBS 115656)</name>
    <dbReference type="NCBI Taxonomy" id="1448310"/>
    <lineage>
        <taxon>Eukaryota</taxon>
        <taxon>Fungi</taxon>
        <taxon>Dikarya</taxon>
        <taxon>Ascomycota</taxon>
        <taxon>Pezizomycotina</taxon>
        <taxon>Eurotiomycetes</taxon>
        <taxon>Eurotiomycetidae</taxon>
        <taxon>Eurotiales</taxon>
        <taxon>Aspergillaceae</taxon>
        <taxon>Aspergillus</taxon>
        <taxon>Aspergillus subgen. Circumdati</taxon>
    </lineage>
</organism>
<evidence type="ECO:0000313" key="2">
    <source>
        <dbReference type="EMBL" id="PYH38354.1"/>
    </source>
</evidence>
<dbReference type="GeneID" id="37121547"/>
<name>A0A318YVT1_ASPNB</name>
<dbReference type="AlphaFoldDB" id="A0A318YVT1"/>
<dbReference type="EMBL" id="KZ821448">
    <property type="protein sequence ID" value="PYH38354.1"/>
    <property type="molecule type" value="Genomic_DNA"/>
</dbReference>
<feature type="compositionally biased region" description="Basic and acidic residues" evidence="1">
    <location>
        <begin position="41"/>
        <end position="57"/>
    </location>
</feature>
<proteinExistence type="predicted"/>
<protein>
    <submittedName>
        <fullName evidence="2">Uncharacterized protein</fullName>
    </submittedName>
</protein>
<dbReference type="RefSeq" id="XP_025483832.1">
    <property type="nucleotide sequence ID" value="XM_025619091.1"/>
</dbReference>
<reference evidence="2" key="1">
    <citation type="submission" date="2016-12" db="EMBL/GenBank/DDBJ databases">
        <title>The genomes of Aspergillus section Nigri reveals drivers in fungal speciation.</title>
        <authorList>
            <consortium name="DOE Joint Genome Institute"/>
            <person name="Vesth T.C."/>
            <person name="Nybo J."/>
            <person name="Theobald S."/>
            <person name="Brandl J."/>
            <person name="Frisvad J.C."/>
            <person name="Nielsen K.F."/>
            <person name="Lyhne E.K."/>
            <person name="Kogle M.E."/>
            <person name="Kuo A."/>
            <person name="Riley R."/>
            <person name="Clum A."/>
            <person name="Nolan M."/>
            <person name="Lipzen A."/>
            <person name="Salamov A."/>
            <person name="Henrissat B."/>
            <person name="Wiebenga A."/>
            <person name="De Vries R.P."/>
            <person name="Grigoriev I.V."/>
            <person name="Mortensen U.H."/>
            <person name="Andersen M.R."/>
            <person name="Baker S.E."/>
        </authorList>
    </citation>
    <scope>NUCLEOTIDE SEQUENCE [LARGE SCALE GENOMIC DNA]</scope>
    <source>
        <strain evidence="2">CBS 115656</strain>
    </source>
</reference>
<keyword evidence="3" id="KW-1185">Reference proteome</keyword>